<dbReference type="GO" id="GO:0006508">
    <property type="term" value="P:proteolysis"/>
    <property type="evidence" value="ECO:0007669"/>
    <property type="project" value="UniProtKB-KW"/>
</dbReference>
<keyword evidence="9" id="KW-1185">Reference proteome</keyword>
<gene>
    <name evidence="8" type="ORF">VHEMI02816</name>
</gene>
<dbReference type="EMBL" id="CDHN01000001">
    <property type="protein sequence ID" value="CEJ82768.1"/>
    <property type="molecule type" value="Genomic_DNA"/>
</dbReference>
<evidence type="ECO:0000256" key="2">
    <source>
        <dbReference type="ARBA" id="ARBA00022801"/>
    </source>
</evidence>
<evidence type="ECO:0000256" key="4">
    <source>
        <dbReference type="ARBA" id="ARBA00023157"/>
    </source>
</evidence>
<dbReference type="Gene3D" id="2.40.10.10">
    <property type="entry name" value="Trypsin-like serine proteases"/>
    <property type="match status" value="2"/>
</dbReference>
<dbReference type="Gene3D" id="3.30.300.50">
    <property type="match status" value="2"/>
</dbReference>
<dbReference type="SUPFAM" id="SSF50494">
    <property type="entry name" value="Trypsin-like serine proteases"/>
    <property type="match status" value="1"/>
</dbReference>
<evidence type="ECO:0000313" key="9">
    <source>
        <dbReference type="Proteomes" id="UP000039046"/>
    </source>
</evidence>
<evidence type="ECO:0000256" key="1">
    <source>
        <dbReference type="ARBA" id="ARBA00022670"/>
    </source>
</evidence>
<dbReference type="PIRSF" id="PIRSF001134">
    <property type="entry name" value="Streptogrisin"/>
    <property type="match status" value="1"/>
</dbReference>
<feature type="active site" description="Charge relay system" evidence="5">
    <location>
        <position position="255"/>
    </location>
</feature>
<protein>
    <submittedName>
        <fullName evidence="8">Uncharacterized protein</fullName>
    </submittedName>
</protein>
<name>A0A0A1SQS4_9HYPO</name>
<keyword evidence="3" id="KW-0720">Serine protease</keyword>
<dbReference type="InterPro" id="IPR043504">
    <property type="entry name" value="Peptidase_S1_PA_chymotrypsin"/>
</dbReference>
<dbReference type="PRINTS" id="PR00861">
    <property type="entry name" value="ALYTICPTASE"/>
</dbReference>
<keyword evidence="1" id="KW-0645">Protease</keyword>
<accession>A0A0A1SQS4</accession>
<evidence type="ECO:0000313" key="8">
    <source>
        <dbReference type="EMBL" id="CEJ82768.1"/>
    </source>
</evidence>
<evidence type="ECO:0000256" key="7">
    <source>
        <dbReference type="SAM" id="SignalP"/>
    </source>
</evidence>
<evidence type="ECO:0000256" key="5">
    <source>
        <dbReference type="PIRSR" id="PIRSR001134-1"/>
    </source>
</evidence>
<dbReference type="GO" id="GO:0004252">
    <property type="term" value="F:serine-type endopeptidase activity"/>
    <property type="evidence" value="ECO:0007669"/>
    <property type="project" value="InterPro"/>
</dbReference>
<dbReference type="CDD" id="cd21112">
    <property type="entry name" value="alphaLP-like"/>
    <property type="match status" value="1"/>
</dbReference>
<keyword evidence="2" id="KW-0378">Hydrolase</keyword>
<dbReference type="OrthoDB" id="3762657at2759"/>
<feature type="disulfide bond" evidence="6">
    <location>
        <begin position="331"/>
        <end position="358"/>
    </location>
</feature>
<feature type="active site" description="Charge relay system" evidence="5">
    <location>
        <position position="224"/>
    </location>
</feature>
<keyword evidence="7" id="KW-0732">Signal</keyword>
<dbReference type="InterPro" id="IPR009003">
    <property type="entry name" value="Peptidase_S1_PA"/>
</dbReference>
<proteinExistence type="predicted"/>
<feature type="disulfide bond" evidence="6">
    <location>
        <begin position="209"/>
        <end position="225"/>
    </location>
</feature>
<evidence type="ECO:0000256" key="6">
    <source>
        <dbReference type="PIRSR" id="PIRSR001134-2"/>
    </source>
</evidence>
<evidence type="ECO:0000256" key="3">
    <source>
        <dbReference type="ARBA" id="ARBA00022825"/>
    </source>
</evidence>
<feature type="disulfide bond" evidence="6">
    <location>
        <begin position="294"/>
        <end position="304"/>
    </location>
</feature>
<feature type="active site" description="Charge relay system" evidence="5">
    <location>
        <position position="337"/>
    </location>
</feature>
<dbReference type="InterPro" id="IPR035070">
    <property type="entry name" value="Streptogrisin_prodomain"/>
</dbReference>
<dbReference type="AlphaFoldDB" id="A0A0A1SQS4"/>
<feature type="chain" id="PRO_5001978633" evidence="7">
    <location>
        <begin position="20"/>
        <end position="383"/>
    </location>
</feature>
<feature type="signal peptide" evidence="7">
    <location>
        <begin position="1"/>
        <end position="19"/>
    </location>
</feature>
<reference evidence="8 9" key="1">
    <citation type="journal article" date="2015" name="Genome Announc.">
        <title>Draft Genome Sequence and Gene Annotation of the Entomopathogenic Fungus Verticillium hemipterigenum.</title>
        <authorList>
            <person name="Horn F."/>
            <person name="Habel A."/>
            <person name="Scharf D.H."/>
            <person name="Dworschak J."/>
            <person name="Brakhage A.A."/>
            <person name="Guthke R."/>
            <person name="Hertweck C."/>
            <person name="Linde J."/>
        </authorList>
    </citation>
    <scope>NUCLEOTIDE SEQUENCE [LARGE SCALE GENOMIC DNA]</scope>
</reference>
<organism evidence="8 9">
    <name type="scientific">[Torrubiella] hemipterigena</name>
    <dbReference type="NCBI Taxonomy" id="1531966"/>
    <lineage>
        <taxon>Eukaryota</taxon>
        <taxon>Fungi</taxon>
        <taxon>Dikarya</taxon>
        <taxon>Ascomycota</taxon>
        <taxon>Pezizomycotina</taxon>
        <taxon>Sordariomycetes</taxon>
        <taxon>Hypocreomycetidae</taxon>
        <taxon>Hypocreales</taxon>
        <taxon>Clavicipitaceae</taxon>
        <taxon>Clavicipitaceae incertae sedis</taxon>
        <taxon>'Torrubiella' clade</taxon>
    </lineage>
</organism>
<sequence>MELTTLLSFLAIALPNAYGAPTTDANNMHPELLHAMKRDLGLNAEQAATRIADDHKATELITKLTESIGSDKFAGGWISAGKTYVGVTDKAAKDHVTAAGAVPVIMNTTLSKLEAAKKAIDDHLSSSVRARDNTKADPNLAGIASYFIDVAKNKLIVESLAENKDQARALAARGNLSDAEYEIRVVKSLPSAAADVVGGWPYVAGGLTCSYGFAVQGGFISAGHCAHRGDTVTVGTSQGGEYVGQFVDSRFPGNDMSYAQTGNNVKLWASVSDYNGRYYSIRGSQEAAQGASVCRSGAKTGLRCGYIQGKGQTVVLDQVNTVYDLTRTSACCDHGDSGGSFFTGDQAQGVTSATNGGCNSGGICYYQPVNPILQTYNVRLLTQ</sequence>
<dbReference type="InterPro" id="IPR001316">
    <property type="entry name" value="Pept_S1A_streptogrisin"/>
</dbReference>
<dbReference type="HOGENOM" id="CLU_030648_2_0_1"/>
<dbReference type="Proteomes" id="UP000039046">
    <property type="component" value="Unassembled WGS sequence"/>
</dbReference>
<keyword evidence="4 6" id="KW-1015">Disulfide bond</keyword>